<reference evidence="2" key="3">
    <citation type="submission" date="2025-08" db="UniProtKB">
        <authorList>
            <consortium name="RefSeq"/>
        </authorList>
    </citation>
    <scope>IDENTIFICATION</scope>
    <source>
        <strain evidence="2">CBS 342.82</strain>
    </source>
</reference>
<dbReference type="InterPro" id="IPR005197">
    <property type="entry name" value="Glyco_hydro_71"/>
</dbReference>
<dbReference type="Gene3D" id="3.20.20.80">
    <property type="entry name" value="Glycosidases"/>
    <property type="match status" value="1"/>
</dbReference>
<gene>
    <name evidence="2" type="ORF">K489DRAFT_291748</name>
</gene>
<sequence>ARIVFAHFMMDNAYAYNLEQWSKDITAAQQIGIDGFALNWHAPDCSPDMQWTLYRIDDAFSVAQKKGFKLMFSFDMSHTICTTFWNQTFMQHMIDKYAGNSATFRWNNNILVSTYGGDSVAQYGNDFFQDLKNAMKSTNAITLAPALTGYSYSAQKDAQAAASKLVNDYPSIDGYFNWQAWPLDTSNDLNVTPDRTFQSALKKAGRAGPYIMALSPWQFKDLNSGNYMDAWVQKSDTLFATRFKQILGDPASNTTSNTTNPAFLPDIIELLTWNDFCESHYIRDLSSPEITSSDYADFGTMAQYIYGFDHSPWRLMAQFYISWWKTGVPPRVTKDRVVFWYRVHPKDAVCRGGTSPGSSVRNSQLPADAVFAWALVKEPSTISLSLGKNKGWTFLADPKLGPTIGSIPFPTDLGDHAVGVKPEVAVMRNGTVVQFAQGPLAVTQDCAWQNFNPVVG</sequence>
<keyword evidence="2" id="KW-0378">Hydrolase</keyword>
<name>A0A6J3LT77_9PEZI</name>
<proteinExistence type="predicted"/>
<protein>
    <submittedName>
        <fullName evidence="2">Glycoside hydrolase family 71 protein</fullName>
    </submittedName>
</protein>
<accession>A0A6J3LT77</accession>
<dbReference type="GO" id="GO:0051118">
    <property type="term" value="F:glucan endo-1,3-alpha-glucosidase activity"/>
    <property type="evidence" value="ECO:0007669"/>
    <property type="project" value="InterPro"/>
</dbReference>
<dbReference type="GeneID" id="54357999"/>
<feature type="non-terminal residue" evidence="2">
    <location>
        <position position="456"/>
    </location>
</feature>
<dbReference type="OrthoDB" id="3257981at2759"/>
<dbReference type="Pfam" id="PF03659">
    <property type="entry name" value="Glyco_hydro_71"/>
    <property type="match status" value="1"/>
</dbReference>
<evidence type="ECO:0000313" key="2">
    <source>
        <dbReference type="RefSeq" id="XP_033455889.1"/>
    </source>
</evidence>
<keyword evidence="1" id="KW-1185">Reference proteome</keyword>
<dbReference type="CDD" id="cd11577">
    <property type="entry name" value="GH71"/>
    <property type="match status" value="1"/>
</dbReference>
<dbReference type="AlphaFoldDB" id="A0A6J3LT77"/>
<reference evidence="2" key="1">
    <citation type="submission" date="2020-01" db="EMBL/GenBank/DDBJ databases">
        <authorList>
            <consortium name="DOE Joint Genome Institute"/>
            <person name="Haridas S."/>
            <person name="Albert R."/>
            <person name="Binder M."/>
            <person name="Bloem J."/>
            <person name="Labutti K."/>
            <person name="Salamov A."/>
            <person name="Andreopoulos B."/>
            <person name="Baker S.E."/>
            <person name="Barry K."/>
            <person name="Bills G."/>
            <person name="Bluhm B.H."/>
            <person name="Cannon C."/>
            <person name="Castanera R."/>
            <person name="Culley D.E."/>
            <person name="Daum C."/>
            <person name="Ezra D."/>
            <person name="Gonzalez J.B."/>
            <person name="Henrissat B."/>
            <person name="Kuo A."/>
            <person name="Liang C."/>
            <person name="Lipzen A."/>
            <person name="Lutzoni F."/>
            <person name="Magnuson J."/>
            <person name="Mondo S."/>
            <person name="Nolan M."/>
            <person name="Ohm R."/>
            <person name="Pangilinan J."/>
            <person name="Park H.-J."/>
            <person name="Ramirez L."/>
            <person name="Alfaro M."/>
            <person name="Sun H."/>
            <person name="Tritt A."/>
            <person name="Yoshinaga Y."/>
            <person name="Zwiers L.-H."/>
            <person name="Turgeon B.G."/>
            <person name="Goodwin S.B."/>
            <person name="Spatafora J.W."/>
            <person name="Crous P.W."/>
            <person name="Grigoriev I.V."/>
        </authorList>
    </citation>
    <scope>NUCLEOTIDE SEQUENCE</scope>
    <source>
        <strain evidence="2">CBS 342.82</strain>
    </source>
</reference>
<dbReference type="SUPFAM" id="SSF51445">
    <property type="entry name" value="(Trans)glycosidases"/>
    <property type="match status" value="1"/>
</dbReference>
<dbReference type="RefSeq" id="XP_033455889.1">
    <property type="nucleotide sequence ID" value="XM_033600199.1"/>
</dbReference>
<dbReference type="Proteomes" id="UP000504637">
    <property type="component" value="Unplaced"/>
</dbReference>
<evidence type="ECO:0000313" key="1">
    <source>
        <dbReference type="Proteomes" id="UP000504637"/>
    </source>
</evidence>
<reference evidence="2" key="2">
    <citation type="submission" date="2020-04" db="EMBL/GenBank/DDBJ databases">
        <authorList>
            <consortium name="NCBI Genome Project"/>
        </authorList>
    </citation>
    <scope>NUCLEOTIDE SEQUENCE</scope>
    <source>
        <strain evidence="2">CBS 342.82</strain>
    </source>
</reference>
<feature type="non-terminal residue" evidence="2">
    <location>
        <position position="1"/>
    </location>
</feature>
<organism evidence="2">
    <name type="scientific">Dissoconium aciculare CBS 342.82</name>
    <dbReference type="NCBI Taxonomy" id="1314786"/>
    <lineage>
        <taxon>Eukaryota</taxon>
        <taxon>Fungi</taxon>
        <taxon>Dikarya</taxon>
        <taxon>Ascomycota</taxon>
        <taxon>Pezizomycotina</taxon>
        <taxon>Dothideomycetes</taxon>
        <taxon>Dothideomycetidae</taxon>
        <taxon>Mycosphaerellales</taxon>
        <taxon>Dissoconiaceae</taxon>
        <taxon>Dissoconium</taxon>
    </lineage>
</organism>
<dbReference type="InterPro" id="IPR017853">
    <property type="entry name" value="GH"/>
</dbReference>